<proteinExistence type="predicted"/>
<evidence type="ECO:0008006" key="4">
    <source>
        <dbReference type="Google" id="ProtNLM"/>
    </source>
</evidence>
<evidence type="ECO:0000256" key="1">
    <source>
        <dbReference type="SAM" id="MobiDB-lite"/>
    </source>
</evidence>
<accession>A0A1E2UT29</accession>
<dbReference type="AlphaFoldDB" id="A0A1E2UT29"/>
<comment type="caution">
    <text evidence="2">The sequence shown here is derived from an EMBL/GenBank/DDBJ whole genome shotgun (WGS) entry which is preliminary data.</text>
</comment>
<evidence type="ECO:0000313" key="3">
    <source>
        <dbReference type="Proteomes" id="UP000094849"/>
    </source>
</evidence>
<keyword evidence="3" id="KW-1185">Reference proteome</keyword>
<name>A0A1E2UT29_9GAMM</name>
<feature type="region of interest" description="Disordered" evidence="1">
    <location>
        <begin position="1"/>
        <end position="47"/>
    </location>
</feature>
<dbReference type="RefSeq" id="WP_069005867.1">
    <property type="nucleotide sequence ID" value="NZ_LVJX01000011.1"/>
</dbReference>
<dbReference type="Pfam" id="PF06037">
    <property type="entry name" value="DUF922"/>
    <property type="match status" value="1"/>
</dbReference>
<dbReference type="Proteomes" id="UP000094849">
    <property type="component" value="Unassembled WGS sequence"/>
</dbReference>
<dbReference type="InterPro" id="IPR010321">
    <property type="entry name" value="DUF922"/>
</dbReference>
<feature type="compositionally biased region" description="Polar residues" evidence="1">
    <location>
        <begin position="176"/>
        <end position="195"/>
    </location>
</feature>
<protein>
    <recommendedName>
        <fullName evidence="4">DUF922 domain-containing protein</fullName>
    </recommendedName>
</protein>
<evidence type="ECO:0000313" key="2">
    <source>
        <dbReference type="EMBL" id="ODB97890.1"/>
    </source>
</evidence>
<dbReference type="EMBL" id="LVJZ01000003">
    <property type="protein sequence ID" value="ODB97890.1"/>
    <property type="molecule type" value="Genomic_DNA"/>
</dbReference>
<reference evidence="2 3" key="1">
    <citation type="submission" date="2016-03" db="EMBL/GenBank/DDBJ databases">
        <title>Chemosynthetic sulphur-oxidizing symbionts of marine invertebrate animals are capable of nitrogen fixation.</title>
        <authorList>
            <person name="Petersen J.M."/>
            <person name="Kemper A."/>
            <person name="Gruber-Vodicka H."/>
            <person name="Cardini U."/>
            <person name="Geest Mvander."/>
            <person name="Kleiner M."/>
            <person name="Bulgheresi S."/>
            <person name="Fussmann M."/>
            <person name="Herbold C."/>
            <person name="Seah B.K.B."/>
            <person name="Antony C.Paul."/>
            <person name="Liu D."/>
            <person name="Belitz A."/>
            <person name="Weber M."/>
        </authorList>
    </citation>
    <scope>NUCLEOTIDE SEQUENCE [LARGE SCALE GENOMIC DNA]</scope>
    <source>
        <strain evidence="2">G_D</strain>
    </source>
</reference>
<gene>
    <name evidence="2" type="ORF">A3196_14670</name>
</gene>
<organism evidence="2 3">
    <name type="scientific">Candidatus Thiodiazotropha endoloripes</name>
    <dbReference type="NCBI Taxonomy" id="1818881"/>
    <lineage>
        <taxon>Bacteria</taxon>
        <taxon>Pseudomonadati</taxon>
        <taxon>Pseudomonadota</taxon>
        <taxon>Gammaproteobacteria</taxon>
        <taxon>Chromatiales</taxon>
        <taxon>Sedimenticolaceae</taxon>
        <taxon>Candidatus Thiodiazotropha</taxon>
    </lineage>
</organism>
<feature type="region of interest" description="Disordered" evidence="1">
    <location>
        <begin position="165"/>
        <end position="209"/>
    </location>
</feature>
<sequence>MCDTPSPARRNRPVASGANPDTPHAGFTAAQPAGGGTTPQGGPRLSGWPRQLTWSDFTDIQNRPSGESEDATIAMAMRPGSLRFLEEGGQHRLGEVEFQMVLNEGGTWVVTSAKTAELLRHEQGHYDIVGLCYRDMVNEIRALRERSRNRLVRAIRRVMSAHDRRADSLTRDYDSEQQTNHGRNSARQQAWSRQIESCRRSGARMTVPD</sequence>
<feature type="compositionally biased region" description="Basic and acidic residues" evidence="1">
    <location>
        <begin position="165"/>
        <end position="174"/>
    </location>
</feature>